<protein>
    <submittedName>
        <fullName evidence="1">Uncharacterized protein</fullName>
    </submittedName>
</protein>
<dbReference type="EMBL" id="BMAC01001043">
    <property type="protein sequence ID" value="GFQ05307.1"/>
    <property type="molecule type" value="Genomic_DNA"/>
</dbReference>
<keyword evidence="2" id="KW-1185">Reference proteome</keyword>
<dbReference type="AlphaFoldDB" id="A0A830D0Y2"/>
<proteinExistence type="predicted"/>
<organism evidence="1 2">
    <name type="scientific">Phtheirospermum japonicum</name>
    <dbReference type="NCBI Taxonomy" id="374723"/>
    <lineage>
        <taxon>Eukaryota</taxon>
        <taxon>Viridiplantae</taxon>
        <taxon>Streptophyta</taxon>
        <taxon>Embryophyta</taxon>
        <taxon>Tracheophyta</taxon>
        <taxon>Spermatophyta</taxon>
        <taxon>Magnoliopsida</taxon>
        <taxon>eudicotyledons</taxon>
        <taxon>Gunneridae</taxon>
        <taxon>Pentapetalae</taxon>
        <taxon>asterids</taxon>
        <taxon>lamiids</taxon>
        <taxon>Lamiales</taxon>
        <taxon>Orobanchaceae</taxon>
        <taxon>Orobanchaceae incertae sedis</taxon>
        <taxon>Phtheirospermum</taxon>
    </lineage>
</organism>
<dbReference type="OrthoDB" id="2822301at2759"/>
<dbReference type="Proteomes" id="UP000653305">
    <property type="component" value="Unassembled WGS sequence"/>
</dbReference>
<sequence length="68" mass="8035">MVKMSCWSDLNPRRRYSTCDNFRKIGGCNYRVCNDGSLCPRAQQIVLGLHKRVNMLENELKCRRSREK</sequence>
<reference evidence="1" key="1">
    <citation type="submission" date="2020-07" db="EMBL/GenBank/DDBJ databases">
        <title>Ethylene signaling mediates host invasion by parasitic plants.</title>
        <authorList>
            <person name="Yoshida S."/>
        </authorList>
    </citation>
    <scope>NUCLEOTIDE SEQUENCE</scope>
    <source>
        <strain evidence="1">Okayama</strain>
    </source>
</reference>
<evidence type="ECO:0000313" key="1">
    <source>
        <dbReference type="EMBL" id="GFQ05307.1"/>
    </source>
</evidence>
<gene>
    <name evidence="1" type="ORF">PHJA_002674800</name>
</gene>
<evidence type="ECO:0000313" key="2">
    <source>
        <dbReference type="Proteomes" id="UP000653305"/>
    </source>
</evidence>
<comment type="caution">
    <text evidence="1">The sequence shown here is derived from an EMBL/GenBank/DDBJ whole genome shotgun (WGS) entry which is preliminary data.</text>
</comment>
<accession>A0A830D0Y2</accession>
<name>A0A830D0Y2_9LAMI</name>